<dbReference type="GO" id="GO:0007608">
    <property type="term" value="P:sensory perception of smell"/>
    <property type="evidence" value="ECO:0007669"/>
    <property type="project" value="TreeGrafter"/>
</dbReference>
<sequence>MARGNLVLICASLIVTQLIAVSSEEIDYTTIHDELRKLAGNLRKKCLGENNSITDEILGAAEQGDFENKGLACYFKCVMEKGGVMKKDGKINYKLLTKMLPPAYKQIGLGMIDECREIGKYPLIQQAFSF</sequence>
<reference evidence="2 3" key="1">
    <citation type="journal article" date="2010" name="Science">
        <title>Genomic comparison of the ants Camponotus floridanus and Harpegnathos saltator.</title>
        <authorList>
            <person name="Bonasio R."/>
            <person name="Zhang G."/>
            <person name="Ye C."/>
            <person name="Mutti N.S."/>
            <person name="Fang X."/>
            <person name="Qin N."/>
            <person name="Donahue G."/>
            <person name="Yang P."/>
            <person name="Li Q."/>
            <person name="Li C."/>
            <person name="Zhang P."/>
            <person name="Huang Z."/>
            <person name="Berger S.L."/>
            <person name="Reinberg D."/>
            <person name="Wang J."/>
            <person name="Liebig J."/>
        </authorList>
    </citation>
    <scope>NUCLEOTIDE SEQUENCE [LARGE SCALE GENOMIC DNA]</scope>
    <source>
        <strain evidence="2 3">R22 G/1</strain>
    </source>
</reference>
<protein>
    <submittedName>
        <fullName evidence="2">Uncharacterized protein</fullName>
    </submittedName>
</protein>
<gene>
    <name evidence="2" type="ORF">EAI_11692</name>
</gene>
<dbReference type="EMBL" id="GL451531">
    <property type="protein sequence ID" value="EFN79109.1"/>
    <property type="molecule type" value="Genomic_DNA"/>
</dbReference>
<dbReference type="CDD" id="cd23992">
    <property type="entry name" value="PBP_GOBP"/>
    <property type="match status" value="1"/>
</dbReference>
<feature type="signal peptide" evidence="1">
    <location>
        <begin position="1"/>
        <end position="23"/>
    </location>
</feature>
<feature type="chain" id="PRO_5003158354" evidence="1">
    <location>
        <begin position="24"/>
        <end position="130"/>
    </location>
</feature>
<dbReference type="PANTHER" id="PTHR21364:SF2">
    <property type="entry name" value="GENERAL ODORANT-BINDING PROTEIN 19A"/>
    <property type="match status" value="1"/>
</dbReference>
<organism evidence="3">
    <name type="scientific">Harpegnathos saltator</name>
    <name type="common">Jerdon's jumping ant</name>
    <dbReference type="NCBI Taxonomy" id="610380"/>
    <lineage>
        <taxon>Eukaryota</taxon>
        <taxon>Metazoa</taxon>
        <taxon>Ecdysozoa</taxon>
        <taxon>Arthropoda</taxon>
        <taxon>Hexapoda</taxon>
        <taxon>Insecta</taxon>
        <taxon>Pterygota</taxon>
        <taxon>Neoptera</taxon>
        <taxon>Endopterygota</taxon>
        <taxon>Hymenoptera</taxon>
        <taxon>Apocrita</taxon>
        <taxon>Aculeata</taxon>
        <taxon>Formicoidea</taxon>
        <taxon>Formicidae</taxon>
        <taxon>Ponerinae</taxon>
        <taxon>Ponerini</taxon>
        <taxon>Harpegnathos</taxon>
    </lineage>
</organism>
<dbReference type="Pfam" id="PF01395">
    <property type="entry name" value="PBP_GOBP"/>
    <property type="match status" value="1"/>
</dbReference>
<dbReference type="Gene3D" id="1.10.238.20">
    <property type="entry name" value="Pheromone/general odorant binding protein domain"/>
    <property type="match status" value="1"/>
</dbReference>
<evidence type="ECO:0000313" key="2">
    <source>
        <dbReference type="EMBL" id="EFN79109.1"/>
    </source>
</evidence>
<keyword evidence="1" id="KW-0732">Signal</keyword>
<dbReference type="AlphaFoldDB" id="E2BYT7"/>
<dbReference type="InParanoid" id="E2BYT7"/>
<keyword evidence="3" id="KW-1185">Reference proteome</keyword>
<name>E2BYT7_HARSA</name>
<dbReference type="OMA" id="LHKCWKQ"/>
<dbReference type="SUPFAM" id="SSF47565">
    <property type="entry name" value="Insect pheromone/odorant-binding proteins"/>
    <property type="match status" value="1"/>
</dbReference>
<dbReference type="Proteomes" id="UP000008237">
    <property type="component" value="Unassembled WGS sequence"/>
</dbReference>
<dbReference type="OrthoDB" id="5978988at2759"/>
<dbReference type="InterPro" id="IPR036728">
    <property type="entry name" value="PBP_GOBP_sf"/>
</dbReference>
<dbReference type="GO" id="GO:0035275">
    <property type="term" value="F:dibutyl phthalate binding"/>
    <property type="evidence" value="ECO:0007669"/>
    <property type="project" value="TreeGrafter"/>
</dbReference>
<dbReference type="GO" id="GO:0042048">
    <property type="term" value="P:olfactory behavior"/>
    <property type="evidence" value="ECO:0007669"/>
    <property type="project" value="TreeGrafter"/>
</dbReference>
<proteinExistence type="predicted"/>
<dbReference type="GO" id="GO:0005576">
    <property type="term" value="C:extracellular region"/>
    <property type="evidence" value="ECO:0007669"/>
    <property type="project" value="TreeGrafter"/>
</dbReference>
<evidence type="ECO:0000256" key="1">
    <source>
        <dbReference type="SAM" id="SignalP"/>
    </source>
</evidence>
<dbReference type="InterPro" id="IPR006170">
    <property type="entry name" value="PBP/GOBP"/>
</dbReference>
<accession>E2BYT7</accession>
<dbReference type="GO" id="GO:0005549">
    <property type="term" value="F:odorant binding"/>
    <property type="evidence" value="ECO:0007669"/>
    <property type="project" value="InterPro"/>
</dbReference>
<dbReference type="PANTHER" id="PTHR21364">
    <property type="entry name" value="GENERAL ODORANT-BINDING PROTEIN 19A"/>
    <property type="match status" value="1"/>
</dbReference>
<evidence type="ECO:0000313" key="3">
    <source>
        <dbReference type="Proteomes" id="UP000008237"/>
    </source>
</evidence>